<feature type="transmembrane region" description="Helical" evidence="1">
    <location>
        <begin position="75"/>
        <end position="96"/>
    </location>
</feature>
<dbReference type="Proteomes" id="UP000434639">
    <property type="component" value="Unassembled WGS sequence"/>
</dbReference>
<dbReference type="OrthoDB" id="2619901at2"/>
<evidence type="ECO:0000256" key="1">
    <source>
        <dbReference type="SAM" id="Phobius"/>
    </source>
</evidence>
<dbReference type="AlphaFoldDB" id="A0A7X2V5I2"/>
<keyword evidence="1" id="KW-0472">Membrane</keyword>
<keyword evidence="1" id="KW-1133">Transmembrane helix</keyword>
<feature type="transmembrane region" description="Helical" evidence="1">
    <location>
        <begin position="45"/>
        <end position="63"/>
    </location>
</feature>
<comment type="caution">
    <text evidence="2">The sequence shown here is derived from an EMBL/GenBank/DDBJ whole genome shotgun (WGS) entry which is preliminary data.</text>
</comment>
<keyword evidence="1" id="KW-0812">Transmembrane</keyword>
<dbReference type="Pfam" id="PF11196">
    <property type="entry name" value="DUF2834"/>
    <property type="match status" value="1"/>
</dbReference>
<dbReference type="RefSeq" id="WP_155113349.1">
    <property type="nucleotide sequence ID" value="NZ_WMIB01000019.1"/>
</dbReference>
<dbReference type="EMBL" id="WMIB01000019">
    <property type="protein sequence ID" value="MTH54837.1"/>
    <property type="molecule type" value="Genomic_DNA"/>
</dbReference>
<reference evidence="2 3" key="1">
    <citation type="journal article" date="2017" name="Int. J. Syst. Evol. Microbiol.">
        <title>Bacillus mangrovi sp. nov., isolated from a sediment sample from a mangrove forest.</title>
        <authorList>
            <person name="Gupta V."/>
            <person name="Singh P.K."/>
            <person name="Korpole S."/>
            <person name="Tanuku N.R.S."/>
            <person name="Pinnaka A.K."/>
        </authorList>
    </citation>
    <scope>NUCLEOTIDE SEQUENCE [LARGE SCALE GENOMIC DNA]</scope>
    <source>
        <strain evidence="2 3">KCTC 33872</strain>
    </source>
</reference>
<evidence type="ECO:0000313" key="3">
    <source>
        <dbReference type="Proteomes" id="UP000434639"/>
    </source>
</evidence>
<protein>
    <submittedName>
        <fullName evidence="2">DUF2834 domain-containing protein</fullName>
    </submittedName>
</protein>
<sequence length="113" mass="13062">MKTILLLLASMGTIIPYYFFTPFLINNGLDIMSIAELLFVNRVSAFFAADFLISCIVFLTFLYTETKKYKIKQWWICILATITVGLSLAFPLFLYFRLLALEKQQVKSNQVLD</sequence>
<name>A0A7X2V5I2_9BACI</name>
<feature type="transmembrane region" description="Helical" evidence="1">
    <location>
        <begin position="5"/>
        <end position="25"/>
    </location>
</feature>
<evidence type="ECO:0000313" key="2">
    <source>
        <dbReference type="EMBL" id="MTH54837.1"/>
    </source>
</evidence>
<dbReference type="InterPro" id="IPR021362">
    <property type="entry name" value="DUF2834"/>
</dbReference>
<accession>A0A7X2V5I2</accession>
<gene>
    <name evidence="2" type="ORF">GKZ89_15650</name>
</gene>
<proteinExistence type="predicted"/>
<organism evidence="2 3">
    <name type="scientific">Metabacillus mangrovi</name>
    <dbReference type="NCBI Taxonomy" id="1491830"/>
    <lineage>
        <taxon>Bacteria</taxon>
        <taxon>Bacillati</taxon>
        <taxon>Bacillota</taxon>
        <taxon>Bacilli</taxon>
        <taxon>Bacillales</taxon>
        <taxon>Bacillaceae</taxon>
        <taxon>Metabacillus</taxon>
    </lineage>
</organism>
<keyword evidence="3" id="KW-1185">Reference proteome</keyword>